<dbReference type="Proteomes" id="UP000499080">
    <property type="component" value="Unassembled WGS sequence"/>
</dbReference>
<keyword evidence="2" id="KW-1185">Reference proteome</keyword>
<comment type="caution">
    <text evidence="1">The sequence shown here is derived from an EMBL/GenBank/DDBJ whole genome shotgun (WGS) entry which is preliminary data.</text>
</comment>
<dbReference type="AlphaFoldDB" id="A0A4Y2MRZ1"/>
<dbReference type="EMBL" id="BGPR01205499">
    <property type="protein sequence ID" value="GBN29084.1"/>
    <property type="molecule type" value="Genomic_DNA"/>
</dbReference>
<gene>
    <name evidence="1" type="ORF">AVEN_208453_1</name>
</gene>
<name>A0A4Y2MRZ1_ARAVE</name>
<accession>A0A4Y2MRZ1</accession>
<sequence length="90" mass="10432">MPTTERHTTRFWMAGLNSAEEPRKVWSGFMEIAGKRCYDKSAVISFPFVNLQPSNPTSINNCLRFTAEECSKRKHVNIDWLSIVFKFISM</sequence>
<proteinExistence type="predicted"/>
<protein>
    <submittedName>
        <fullName evidence="1">Uncharacterized protein</fullName>
    </submittedName>
</protein>
<evidence type="ECO:0000313" key="1">
    <source>
        <dbReference type="EMBL" id="GBN29084.1"/>
    </source>
</evidence>
<reference evidence="1 2" key="1">
    <citation type="journal article" date="2019" name="Sci. Rep.">
        <title>Orb-weaving spider Araneus ventricosus genome elucidates the spidroin gene catalogue.</title>
        <authorList>
            <person name="Kono N."/>
            <person name="Nakamura H."/>
            <person name="Ohtoshi R."/>
            <person name="Moran D.A.P."/>
            <person name="Shinohara A."/>
            <person name="Yoshida Y."/>
            <person name="Fujiwara M."/>
            <person name="Mori M."/>
            <person name="Tomita M."/>
            <person name="Arakawa K."/>
        </authorList>
    </citation>
    <scope>NUCLEOTIDE SEQUENCE [LARGE SCALE GENOMIC DNA]</scope>
</reference>
<organism evidence="1 2">
    <name type="scientific">Araneus ventricosus</name>
    <name type="common">Orbweaver spider</name>
    <name type="synonym">Epeira ventricosa</name>
    <dbReference type="NCBI Taxonomy" id="182803"/>
    <lineage>
        <taxon>Eukaryota</taxon>
        <taxon>Metazoa</taxon>
        <taxon>Ecdysozoa</taxon>
        <taxon>Arthropoda</taxon>
        <taxon>Chelicerata</taxon>
        <taxon>Arachnida</taxon>
        <taxon>Araneae</taxon>
        <taxon>Araneomorphae</taxon>
        <taxon>Entelegynae</taxon>
        <taxon>Araneoidea</taxon>
        <taxon>Araneidae</taxon>
        <taxon>Araneus</taxon>
    </lineage>
</organism>
<evidence type="ECO:0000313" key="2">
    <source>
        <dbReference type="Proteomes" id="UP000499080"/>
    </source>
</evidence>